<accession>W8AXN4</accession>
<comment type="function">
    <text evidence="1">Catalyzes the reduction of fatty acyl-CoA to fatty alcohols.</text>
</comment>
<name>W8AXN4_CERCA</name>
<reference evidence="4" key="1">
    <citation type="submission" date="2013-07" db="EMBL/GenBank/DDBJ databases">
        <authorList>
            <person name="Geib S."/>
        </authorList>
    </citation>
    <scope>NUCLEOTIDE SEQUENCE</scope>
</reference>
<feature type="region of interest" description="Disordered" evidence="2">
    <location>
        <begin position="1"/>
        <end position="23"/>
    </location>
</feature>
<dbReference type="GO" id="GO:0005777">
    <property type="term" value="C:peroxisome"/>
    <property type="evidence" value="ECO:0007669"/>
    <property type="project" value="TreeGrafter"/>
</dbReference>
<feature type="domain" description="Thioester reductase (TE)" evidence="3">
    <location>
        <begin position="48"/>
        <end position="99"/>
    </location>
</feature>
<keyword evidence="1" id="KW-0444">Lipid biosynthesis</keyword>
<dbReference type="InterPro" id="IPR013120">
    <property type="entry name" value="FAR_NAD-bd"/>
</dbReference>
<dbReference type="Pfam" id="PF07993">
    <property type="entry name" value="NAD_binding_4"/>
    <property type="match status" value="1"/>
</dbReference>
<dbReference type="Gene3D" id="3.40.50.720">
    <property type="entry name" value="NAD(P)-binding Rossmann-like Domain"/>
    <property type="match status" value="1"/>
</dbReference>
<evidence type="ECO:0000256" key="1">
    <source>
        <dbReference type="RuleBase" id="RU363097"/>
    </source>
</evidence>
<reference evidence="4" key="2">
    <citation type="journal article" date="2014" name="BMC Genomics">
        <title>A genomic perspective to assessing quality of mass-reared SIT flies used in Mediterranean fruit fly (Ceratitis capitata) eradication in California.</title>
        <authorList>
            <person name="Calla B."/>
            <person name="Hall B."/>
            <person name="Hou S."/>
            <person name="Geib S.M."/>
        </authorList>
    </citation>
    <scope>NUCLEOTIDE SEQUENCE</scope>
</reference>
<comment type="similarity">
    <text evidence="1">Belongs to the fatty acyl-CoA reductase family.</text>
</comment>
<protein>
    <recommendedName>
        <fullName evidence="1">Fatty acyl-CoA reductase</fullName>
        <ecNumber evidence="1">1.2.1.84</ecNumber>
    </recommendedName>
</protein>
<dbReference type="SUPFAM" id="SSF51735">
    <property type="entry name" value="NAD(P)-binding Rossmann-fold domains"/>
    <property type="match status" value="1"/>
</dbReference>
<keyword evidence="1" id="KW-0443">Lipid metabolism</keyword>
<evidence type="ECO:0000259" key="3">
    <source>
        <dbReference type="Pfam" id="PF07993"/>
    </source>
</evidence>
<dbReference type="AlphaFoldDB" id="W8AXN4"/>
<dbReference type="InterPro" id="IPR026055">
    <property type="entry name" value="FAR"/>
</dbReference>
<keyword evidence="1" id="KW-0560">Oxidoreductase</keyword>
<comment type="catalytic activity">
    <reaction evidence="1">
        <text>a long-chain fatty acyl-CoA + 2 NADPH + 2 H(+) = a long-chain primary fatty alcohol + 2 NADP(+) + CoA</text>
        <dbReference type="Rhea" id="RHEA:52716"/>
        <dbReference type="ChEBI" id="CHEBI:15378"/>
        <dbReference type="ChEBI" id="CHEBI:57287"/>
        <dbReference type="ChEBI" id="CHEBI:57783"/>
        <dbReference type="ChEBI" id="CHEBI:58349"/>
        <dbReference type="ChEBI" id="CHEBI:77396"/>
        <dbReference type="ChEBI" id="CHEBI:83139"/>
        <dbReference type="EC" id="1.2.1.84"/>
    </reaction>
</comment>
<evidence type="ECO:0000313" key="4">
    <source>
        <dbReference type="EMBL" id="JAB89553.1"/>
    </source>
</evidence>
<dbReference type="GO" id="GO:0102965">
    <property type="term" value="F:alcohol-forming long-chain fatty acyl-CoA reductase activity"/>
    <property type="evidence" value="ECO:0007669"/>
    <property type="project" value="UniProtKB-EC"/>
</dbReference>
<dbReference type="InterPro" id="IPR036291">
    <property type="entry name" value="NAD(P)-bd_dom_sf"/>
</dbReference>
<proteinExistence type="evidence at transcript level"/>
<dbReference type="PANTHER" id="PTHR11011:SF116">
    <property type="entry name" value="FATTY ACYL-COA REDUCTASE CG5065-RELATED"/>
    <property type="match status" value="1"/>
</dbReference>
<keyword evidence="1" id="KW-0521">NADP</keyword>
<dbReference type="GO" id="GO:0080019">
    <property type="term" value="F:alcohol-forming very long-chain fatty acyl-CoA reductase activity"/>
    <property type="evidence" value="ECO:0007669"/>
    <property type="project" value="InterPro"/>
</dbReference>
<sequence length="110" mass="12198">MAVISEHGSGGSSSGSSNEELRLKDQNEKNLQNISTVPEFFAHKNIFVTGGTGFLGTVLIEELLDTHPDIGTIYVLVRGKRKFDPNERISRLLQKPVSTTKSRLRGMEIR</sequence>
<dbReference type="PANTHER" id="PTHR11011">
    <property type="entry name" value="MALE STERILITY PROTEIN 2-RELATED"/>
    <property type="match status" value="1"/>
</dbReference>
<organism evidence="4">
    <name type="scientific">Ceratitis capitata</name>
    <name type="common">Mediterranean fruit fly</name>
    <name type="synonym">Tephritis capitata</name>
    <dbReference type="NCBI Taxonomy" id="7213"/>
    <lineage>
        <taxon>Eukaryota</taxon>
        <taxon>Metazoa</taxon>
        <taxon>Ecdysozoa</taxon>
        <taxon>Arthropoda</taxon>
        <taxon>Hexapoda</taxon>
        <taxon>Insecta</taxon>
        <taxon>Pterygota</taxon>
        <taxon>Neoptera</taxon>
        <taxon>Endopterygota</taxon>
        <taxon>Diptera</taxon>
        <taxon>Brachycera</taxon>
        <taxon>Muscomorpha</taxon>
        <taxon>Tephritoidea</taxon>
        <taxon>Tephritidae</taxon>
        <taxon>Ceratitis</taxon>
        <taxon>Ceratitis</taxon>
    </lineage>
</organism>
<dbReference type="OrthoDB" id="429813at2759"/>
<gene>
    <name evidence="4" type="primary">FACR2</name>
</gene>
<dbReference type="EC" id="1.2.1.84" evidence="1"/>
<dbReference type="GO" id="GO:0035336">
    <property type="term" value="P:long-chain fatty-acyl-CoA metabolic process"/>
    <property type="evidence" value="ECO:0007669"/>
    <property type="project" value="TreeGrafter"/>
</dbReference>
<evidence type="ECO:0000256" key="2">
    <source>
        <dbReference type="SAM" id="MobiDB-lite"/>
    </source>
</evidence>
<dbReference type="EMBL" id="GAMC01017002">
    <property type="protein sequence ID" value="JAB89553.1"/>
    <property type="molecule type" value="mRNA"/>
</dbReference>